<dbReference type="EMBL" id="JNBS01002215">
    <property type="protein sequence ID" value="OQR93981.1"/>
    <property type="molecule type" value="Genomic_DNA"/>
</dbReference>
<evidence type="ECO:0000256" key="3">
    <source>
        <dbReference type="ARBA" id="ARBA00022825"/>
    </source>
</evidence>
<evidence type="ECO:0000256" key="4">
    <source>
        <dbReference type="SAM" id="Phobius"/>
    </source>
</evidence>
<keyword evidence="4" id="KW-0472">Membrane</keyword>
<keyword evidence="4" id="KW-0812">Transmembrane</keyword>
<evidence type="ECO:0000313" key="7">
    <source>
        <dbReference type="Proteomes" id="UP000243217"/>
    </source>
</evidence>
<protein>
    <recommendedName>
        <fullName evidence="8">Disintegrin domain-containing protein</fullName>
    </recommendedName>
</protein>
<accession>A0A1V9Z7Q2</accession>
<evidence type="ECO:0000313" key="6">
    <source>
        <dbReference type="EMBL" id="OQR93981.1"/>
    </source>
</evidence>
<evidence type="ECO:0000256" key="5">
    <source>
        <dbReference type="SAM" id="SignalP"/>
    </source>
</evidence>
<comment type="caution">
    <text evidence="6">The sequence shown here is derived from an EMBL/GenBank/DDBJ whole genome shotgun (WGS) entry which is preliminary data.</text>
</comment>
<keyword evidence="4" id="KW-1133">Transmembrane helix</keyword>
<evidence type="ECO:0000256" key="2">
    <source>
        <dbReference type="ARBA" id="ARBA00022801"/>
    </source>
</evidence>
<dbReference type="GO" id="GO:0008236">
    <property type="term" value="F:serine-type peptidase activity"/>
    <property type="evidence" value="ECO:0007669"/>
    <property type="project" value="UniProtKB-KW"/>
</dbReference>
<proteinExistence type="predicted"/>
<keyword evidence="7" id="KW-1185">Reference proteome</keyword>
<gene>
    <name evidence="6" type="ORF">THRCLA_08288</name>
</gene>
<dbReference type="Proteomes" id="UP000243217">
    <property type="component" value="Unassembled WGS sequence"/>
</dbReference>
<dbReference type="AlphaFoldDB" id="A0A1V9Z7Q2"/>
<keyword evidence="2" id="KW-0378">Hydrolase</keyword>
<dbReference type="InterPro" id="IPR023828">
    <property type="entry name" value="Peptidase_S8_Ser-AS"/>
</dbReference>
<evidence type="ECO:0000256" key="1">
    <source>
        <dbReference type="ARBA" id="ARBA00022670"/>
    </source>
</evidence>
<feature type="transmembrane region" description="Helical" evidence="4">
    <location>
        <begin position="415"/>
        <end position="434"/>
    </location>
</feature>
<organism evidence="6 7">
    <name type="scientific">Thraustotheca clavata</name>
    <dbReference type="NCBI Taxonomy" id="74557"/>
    <lineage>
        <taxon>Eukaryota</taxon>
        <taxon>Sar</taxon>
        <taxon>Stramenopiles</taxon>
        <taxon>Oomycota</taxon>
        <taxon>Saprolegniomycetes</taxon>
        <taxon>Saprolegniales</taxon>
        <taxon>Achlyaceae</taxon>
        <taxon>Thraustotheca</taxon>
    </lineage>
</organism>
<dbReference type="PROSITE" id="PS00138">
    <property type="entry name" value="SUBTILASE_SER"/>
    <property type="match status" value="1"/>
</dbReference>
<sequence>MRVILIAAMSAISMAMSEDSSTLCEKKQDCPKLPCHTLRDCVEGKCQYSQWSEFTLCPKQGWSNGGACDDDARDYCDEQGVCQDKFKNEGHVCQRGGTCYEDSVCTGEDGQCPANEPSPCLAPCKGTSQGGLCDAPDTCDGEGNCIDNFKSEEHVCRRGHSCFENARCTGDHGHCPDNEPSPCLAPCKGISNGGPCDLPDTCDGEGRCIDNYKSSEHICRRGGSCYEDATCDGENSFCPPNEPSPCLAPCKGKSNGGPCDLPDTCDGEGNCIDNFKDSSFVCRAGGSCYEEARCDGEHGTCPQNEPTTAGTRCEYFDVRSVCDGHSLCDENGNCIPTYLQGILCHKGATLCDSNYFCDGTSSSCPVPSGAIVYLDQERIGMATYLSDTVAQCSAKAMTVGSDKLSALYTTTTDHIHYIIASLAAIAVVAIVITAKKSDRNVILEDGYISLADEECK</sequence>
<reference evidence="6 7" key="1">
    <citation type="journal article" date="2014" name="Genome Biol. Evol.">
        <title>The secreted proteins of Achlya hypogyna and Thraustotheca clavata identify the ancestral oomycete secretome and reveal gene acquisitions by horizontal gene transfer.</title>
        <authorList>
            <person name="Misner I."/>
            <person name="Blouin N."/>
            <person name="Leonard G."/>
            <person name="Richards T.A."/>
            <person name="Lane C.E."/>
        </authorList>
    </citation>
    <scope>NUCLEOTIDE SEQUENCE [LARGE SCALE GENOMIC DNA]</scope>
    <source>
        <strain evidence="6 7">ATCC 34112</strain>
    </source>
</reference>
<evidence type="ECO:0008006" key="8">
    <source>
        <dbReference type="Google" id="ProtNLM"/>
    </source>
</evidence>
<dbReference type="GO" id="GO:0006508">
    <property type="term" value="P:proteolysis"/>
    <property type="evidence" value="ECO:0007669"/>
    <property type="project" value="UniProtKB-KW"/>
</dbReference>
<keyword evidence="3" id="KW-0720">Serine protease</keyword>
<keyword evidence="1" id="KW-0645">Protease</keyword>
<dbReference type="OrthoDB" id="5951731at2759"/>
<keyword evidence="5" id="KW-0732">Signal</keyword>
<feature type="chain" id="PRO_5012190256" description="Disintegrin domain-containing protein" evidence="5">
    <location>
        <begin position="18"/>
        <end position="456"/>
    </location>
</feature>
<name>A0A1V9Z7Q2_9STRA</name>
<feature type="signal peptide" evidence="5">
    <location>
        <begin position="1"/>
        <end position="17"/>
    </location>
</feature>